<evidence type="ECO:0000256" key="3">
    <source>
        <dbReference type="ARBA" id="ARBA00022692"/>
    </source>
</evidence>
<keyword evidence="11" id="KW-0808">Transferase</keyword>
<comment type="subcellular location">
    <subcellularLocation>
        <location evidence="1">Membrane</location>
        <topology evidence="1">Single-pass type I membrane protein</topology>
    </subcellularLocation>
</comment>
<feature type="domain" description="Leucine-rich repeat-containing N-terminal plant-type" evidence="10">
    <location>
        <begin position="24"/>
        <end position="58"/>
    </location>
</feature>
<dbReference type="EMBL" id="LSRQ01001096">
    <property type="protein sequence ID" value="OAY79420.1"/>
    <property type="molecule type" value="Genomic_DNA"/>
</dbReference>
<feature type="non-terminal residue" evidence="11">
    <location>
        <position position="218"/>
    </location>
</feature>
<comment type="caution">
    <text evidence="11">The sequence shown here is derived from an EMBL/GenBank/DDBJ whole genome shotgun (WGS) entry which is preliminary data.</text>
</comment>
<dbReference type="GO" id="GO:0016301">
    <property type="term" value="F:kinase activity"/>
    <property type="evidence" value="ECO:0007669"/>
    <property type="project" value="UniProtKB-KW"/>
</dbReference>
<gene>
    <name evidence="11" type="ORF">ACMD2_22359</name>
</gene>
<feature type="chain" id="PRO_5008286065" evidence="9">
    <location>
        <begin position="19"/>
        <end position="218"/>
    </location>
</feature>
<keyword evidence="7" id="KW-0472">Membrane</keyword>
<dbReference type="GO" id="GO:0016020">
    <property type="term" value="C:membrane"/>
    <property type="evidence" value="ECO:0007669"/>
    <property type="project" value="UniProtKB-SubCell"/>
</dbReference>
<keyword evidence="11" id="KW-0418">Kinase</keyword>
<evidence type="ECO:0000313" key="11">
    <source>
        <dbReference type="EMBL" id="OAY79420.1"/>
    </source>
</evidence>
<evidence type="ECO:0000256" key="1">
    <source>
        <dbReference type="ARBA" id="ARBA00004479"/>
    </source>
</evidence>
<protein>
    <submittedName>
        <fullName evidence="11">Putative LRR receptor-like serine/threonine-protein kinase</fullName>
    </submittedName>
</protein>
<dbReference type="Pfam" id="PF08263">
    <property type="entry name" value="LRRNT_2"/>
    <property type="match status" value="1"/>
</dbReference>
<keyword evidence="4 9" id="KW-0732">Signal</keyword>
<evidence type="ECO:0000256" key="9">
    <source>
        <dbReference type="SAM" id="SignalP"/>
    </source>
</evidence>
<sequence>MVLQIFFVLLVIGIRAFAASGCVETERNALLVVKAGLTDPGNHLSSWEGQDCCEWRGVVYSNTTSHVLKLNLRNSYNDVNKRPSPALSGKISPSLLLLNHLKHLDLSSNNFNGIRIPTYFACFGGTVPPQLGNLSNLHYLDINSIGCEAYNIAVDNFAWVAHLSSLHYLDMSFVNMSIATDWFQAINKLPSLTYLDITYTNPSVIPISLPHINITSLR</sequence>
<dbReference type="InterPro" id="IPR013210">
    <property type="entry name" value="LRR_N_plant-typ"/>
</dbReference>
<evidence type="ECO:0000256" key="5">
    <source>
        <dbReference type="ARBA" id="ARBA00022737"/>
    </source>
</evidence>
<keyword evidence="5" id="KW-0677">Repeat</keyword>
<organism evidence="11 12">
    <name type="scientific">Ananas comosus</name>
    <name type="common">Pineapple</name>
    <name type="synonym">Ananas ananas</name>
    <dbReference type="NCBI Taxonomy" id="4615"/>
    <lineage>
        <taxon>Eukaryota</taxon>
        <taxon>Viridiplantae</taxon>
        <taxon>Streptophyta</taxon>
        <taxon>Embryophyta</taxon>
        <taxon>Tracheophyta</taxon>
        <taxon>Spermatophyta</taxon>
        <taxon>Magnoliopsida</taxon>
        <taxon>Liliopsida</taxon>
        <taxon>Poales</taxon>
        <taxon>Bromeliaceae</taxon>
        <taxon>Bromelioideae</taxon>
        <taxon>Ananas</taxon>
    </lineage>
</organism>
<keyword evidence="6" id="KW-1133">Transmembrane helix</keyword>
<evidence type="ECO:0000259" key="10">
    <source>
        <dbReference type="Pfam" id="PF08263"/>
    </source>
</evidence>
<dbReference type="Proteomes" id="UP000092600">
    <property type="component" value="Unassembled WGS sequence"/>
</dbReference>
<evidence type="ECO:0000256" key="8">
    <source>
        <dbReference type="ARBA" id="ARBA00023180"/>
    </source>
</evidence>
<feature type="signal peptide" evidence="9">
    <location>
        <begin position="1"/>
        <end position="18"/>
    </location>
</feature>
<evidence type="ECO:0000256" key="6">
    <source>
        <dbReference type="ARBA" id="ARBA00022989"/>
    </source>
</evidence>
<proteinExistence type="predicted"/>
<dbReference type="InterPro" id="IPR046956">
    <property type="entry name" value="RLP23-like"/>
</dbReference>
<keyword evidence="11" id="KW-0675">Receptor</keyword>
<dbReference type="STRING" id="4615.A0A199VRV1"/>
<evidence type="ECO:0000256" key="7">
    <source>
        <dbReference type="ARBA" id="ARBA00023136"/>
    </source>
</evidence>
<dbReference type="InterPro" id="IPR032675">
    <property type="entry name" value="LRR_dom_sf"/>
</dbReference>
<dbReference type="PANTHER" id="PTHR48063:SF112">
    <property type="entry name" value="RECEPTOR LIKE PROTEIN 30-LIKE"/>
    <property type="match status" value="1"/>
</dbReference>
<keyword evidence="3" id="KW-0812">Transmembrane</keyword>
<reference evidence="11 12" key="1">
    <citation type="journal article" date="2016" name="DNA Res.">
        <title>The draft genome of MD-2 pineapple using hybrid error correction of long reads.</title>
        <authorList>
            <person name="Redwan R.M."/>
            <person name="Saidin A."/>
            <person name="Kumar S.V."/>
        </authorList>
    </citation>
    <scope>NUCLEOTIDE SEQUENCE [LARGE SCALE GENOMIC DNA]</scope>
    <source>
        <strain evidence="12">cv. MD2</strain>
        <tissue evidence="11">Leaf</tissue>
    </source>
</reference>
<dbReference type="AlphaFoldDB" id="A0A199VRV1"/>
<dbReference type="Gene3D" id="3.80.10.10">
    <property type="entry name" value="Ribonuclease Inhibitor"/>
    <property type="match status" value="1"/>
</dbReference>
<evidence type="ECO:0000256" key="2">
    <source>
        <dbReference type="ARBA" id="ARBA00022614"/>
    </source>
</evidence>
<name>A0A199VRV1_ANACO</name>
<accession>A0A199VRV1</accession>
<evidence type="ECO:0000313" key="12">
    <source>
        <dbReference type="Proteomes" id="UP000092600"/>
    </source>
</evidence>
<evidence type="ECO:0000256" key="4">
    <source>
        <dbReference type="ARBA" id="ARBA00022729"/>
    </source>
</evidence>
<dbReference type="SUPFAM" id="SSF52058">
    <property type="entry name" value="L domain-like"/>
    <property type="match status" value="1"/>
</dbReference>
<keyword evidence="8" id="KW-0325">Glycoprotein</keyword>
<dbReference type="PANTHER" id="PTHR48063">
    <property type="entry name" value="LRR RECEPTOR-LIKE KINASE"/>
    <property type="match status" value="1"/>
</dbReference>
<keyword evidence="2" id="KW-0433">Leucine-rich repeat</keyword>